<keyword evidence="2" id="KW-1185">Reference proteome</keyword>
<evidence type="ECO:0000313" key="2">
    <source>
        <dbReference type="Proteomes" id="UP001549291"/>
    </source>
</evidence>
<organism evidence="1 2">
    <name type="scientific">Bradyrhizobium japonicum</name>
    <dbReference type="NCBI Taxonomy" id="375"/>
    <lineage>
        <taxon>Bacteria</taxon>
        <taxon>Pseudomonadati</taxon>
        <taxon>Pseudomonadota</taxon>
        <taxon>Alphaproteobacteria</taxon>
        <taxon>Hyphomicrobiales</taxon>
        <taxon>Nitrobacteraceae</taxon>
        <taxon>Bradyrhizobium</taxon>
    </lineage>
</organism>
<dbReference type="EMBL" id="JBEPTQ010000001">
    <property type="protein sequence ID" value="MET4716302.1"/>
    <property type="molecule type" value="Genomic_DNA"/>
</dbReference>
<comment type="caution">
    <text evidence="1">The sequence shown here is derived from an EMBL/GenBank/DDBJ whole genome shotgun (WGS) entry which is preliminary data.</text>
</comment>
<gene>
    <name evidence="1" type="ORF">ABIF63_000405</name>
</gene>
<evidence type="ECO:0008006" key="3">
    <source>
        <dbReference type="Google" id="ProtNLM"/>
    </source>
</evidence>
<dbReference type="Proteomes" id="UP001549291">
    <property type="component" value="Unassembled WGS sequence"/>
</dbReference>
<sequence length="41" mass="4768">MHEQINRDEGCTLVAQEIIRMRTVMSELVQERTKLGDRPPS</sequence>
<protein>
    <recommendedName>
        <fullName evidence="3">MerR family transcriptional regulator</fullName>
    </recommendedName>
</protein>
<reference evidence="1 2" key="1">
    <citation type="submission" date="2024-06" db="EMBL/GenBank/DDBJ databases">
        <title>Genomic Encyclopedia of Type Strains, Phase V (KMG-V): Genome sequencing to study the core and pangenomes of soil and plant-associated prokaryotes.</title>
        <authorList>
            <person name="Whitman W."/>
        </authorList>
    </citation>
    <scope>NUCLEOTIDE SEQUENCE [LARGE SCALE GENOMIC DNA]</scope>
    <source>
        <strain evidence="1 2">USDA 160</strain>
    </source>
</reference>
<evidence type="ECO:0000313" key="1">
    <source>
        <dbReference type="EMBL" id="MET4716302.1"/>
    </source>
</evidence>
<proteinExistence type="predicted"/>
<accession>A0ABV2RHM1</accession>
<name>A0ABV2RHM1_BRAJP</name>